<sequence>MLRYLIKTLLQMNLFTDTLRDSNSTDLLYNLSSNTFNSSLLDWANFTSFNG</sequence>
<proteinExistence type="predicted"/>
<dbReference type="AlphaFoldDB" id="A0AAD5B8G9"/>
<accession>A0AAD5B8G9</accession>
<evidence type="ECO:0000313" key="2">
    <source>
        <dbReference type="Proteomes" id="UP001205998"/>
    </source>
</evidence>
<gene>
    <name evidence="1" type="ORF">C0J50_8113</name>
</gene>
<organism evidence="1 2">
    <name type="scientific">Silurus asotus</name>
    <name type="common">Amur catfish</name>
    <name type="synonym">Parasilurus asotus</name>
    <dbReference type="NCBI Taxonomy" id="30991"/>
    <lineage>
        <taxon>Eukaryota</taxon>
        <taxon>Metazoa</taxon>
        <taxon>Chordata</taxon>
        <taxon>Craniata</taxon>
        <taxon>Vertebrata</taxon>
        <taxon>Euteleostomi</taxon>
        <taxon>Actinopterygii</taxon>
        <taxon>Neopterygii</taxon>
        <taxon>Teleostei</taxon>
        <taxon>Ostariophysi</taxon>
        <taxon>Siluriformes</taxon>
        <taxon>Siluridae</taxon>
        <taxon>Silurus</taxon>
    </lineage>
</organism>
<keyword evidence="2" id="KW-1185">Reference proteome</keyword>
<name>A0AAD5B8G9_SILAS</name>
<comment type="caution">
    <text evidence="1">The sequence shown here is derived from an EMBL/GenBank/DDBJ whole genome shotgun (WGS) entry which is preliminary data.</text>
</comment>
<reference evidence="1" key="1">
    <citation type="submission" date="2018-07" db="EMBL/GenBank/DDBJ databases">
        <title>Comparative genomics of catfishes provides insights into carnivory and benthic adaptation.</title>
        <authorList>
            <person name="Zhang Y."/>
            <person name="Wang D."/>
            <person name="Peng Z."/>
            <person name="Zheng S."/>
            <person name="Shao F."/>
            <person name="Tao W."/>
        </authorList>
    </citation>
    <scope>NUCLEOTIDE SEQUENCE</scope>
    <source>
        <strain evidence="1">Chongqing</strain>
    </source>
</reference>
<evidence type="ECO:0000313" key="1">
    <source>
        <dbReference type="EMBL" id="KAI5629214.1"/>
    </source>
</evidence>
<dbReference type="EMBL" id="MU537915">
    <property type="protein sequence ID" value="KAI5629214.1"/>
    <property type="molecule type" value="Genomic_DNA"/>
</dbReference>
<dbReference type="Proteomes" id="UP001205998">
    <property type="component" value="Unassembled WGS sequence"/>
</dbReference>
<protein>
    <submittedName>
        <fullName evidence="1">Roundabout-like 3 isoform X1</fullName>
    </submittedName>
</protein>